<organism evidence="2">
    <name type="scientific">Timema californicum</name>
    <name type="common">California timema</name>
    <name type="synonym">Walking stick</name>
    <dbReference type="NCBI Taxonomy" id="61474"/>
    <lineage>
        <taxon>Eukaryota</taxon>
        <taxon>Metazoa</taxon>
        <taxon>Ecdysozoa</taxon>
        <taxon>Arthropoda</taxon>
        <taxon>Hexapoda</taxon>
        <taxon>Insecta</taxon>
        <taxon>Pterygota</taxon>
        <taxon>Neoptera</taxon>
        <taxon>Polyneoptera</taxon>
        <taxon>Phasmatodea</taxon>
        <taxon>Timematodea</taxon>
        <taxon>Timematoidea</taxon>
        <taxon>Timematidae</taxon>
        <taxon>Timema</taxon>
    </lineage>
</organism>
<dbReference type="InterPro" id="IPR016161">
    <property type="entry name" value="Ald_DH/histidinol_DH"/>
</dbReference>
<dbReference type="PANTHER" id="PTHR11699">
    <property type="entry name" value="ALDEHYDE DEHYDROGENASE-RELATED"/>
    <property type="match status" value="1"/>
</dbReference>
<evidence type="ECO:0000259" key="1">
    <source>
        <dbReference type="Pfam" id="PF00171"/>
    </source>
</evidence>
<proteinExistence type="predicted"/>
<reference evidence="2" key="1">
    <citation type="submission" date="2020-11" db="EMBL/GenBank/DDBJ databases">
        <authorList>
            <person name="Tran Van P."/>
        </authorList>
    </citation>
    <scope>NUCLEOTIDE SEQUENCE</scope>
</reference>
<accession>A0A7R9J5P7</accession>
<protein>
    <submittedName>
        <fullName evidence="2">(California timema) hypothetical protein</fullName>
    </submittedName>
</protein>
<dbReference type="FunFam" id="3.40.605.10:FF:000026">
    <property type="entry name" value="Aldehyde dehydrogenase, putative"/>
    <property type="match status" value="1"/>
</dbReference>
<evidence type="ECO:0000313" key="2">
    <source>
        <dbReference type="EMBL" id="CAD7572995.1"/>
    </source>
</evidence>
<dbReference type="Gene3D" id="3.40.605.10">
    <property type="entry name" value="Aldehyde Dehydrogenase, Chain A, domain 1"/>
    <property type="match status" value="1"/>
</dbReference>
<gene>
    <name evidence="2" type="ORF">TCMB3V08_LOCUS5638</name>
</gene>
<dbReference type="InterPro" id="IPR016162">
    <property type="entry name" value="Ald_DH_N"/>
</dbReference>
<dbReference type="EMBL" id="OE181345">
    <property type="protein sequence ID" value="CAD7572995.1"/>
    <property type="molecule type" value="Genomic_DNA"/>
</dbReference>
<sequence length="100" mass="10948">MKPRSGDWAVTIDRVSDRDSHNLIEKPPPVHPTEIRTSISPSSAVELNTTSAVNTYNQTSPQSPFGGYKMSGIGREMGSYGVEAYTEVKTVIVKVHQKNS</sequence>
<dbReference type="Pfam" id="PF00171">
    <property type="entry name" value="Aldedh"/>
    <property type="match status" value="1"/>
</dbReference>
<dbReference type="GO" id="GO:0016491">
    <property type="term" value="F:oxidoreductase activity"/>
    <property type="evidence" value="ECO:0007669"/>
    <property type="project" value="InterPro"/>
</dbReference>
<dbReference type="InterPro" id="IPR015590">
    <property type="entry name" value="Aldehyde_DH_dom"/>
</dbReference>
<dbReference type="AlphaFoldDB" id="A0A7R9J5P7"/>
<dbReference type="SUPFAM" id="SSF53720">
    <property type="entry name" value="ALDH-like"/>
    <property type="match status" value="1"/>
</dbReference>
<feature type="domain" description="Aldehyde dehydrogenase" evidence="1">
    <location>
        <begin position="52"/>
        <end position="91"/>
    </location>
</feature>
<name>A0A7R9J5P7_TIMCA</name>